<feature type="transmembrane region" description="Helical" evidence="8">
    <location>
        <begin position="7"/>
        <end position="28"/>
    </location>
</feature>
<dbReference type="AlphaFoldDB" id="A0A1Q6FBI9"/>
<comment type="caution">
    <text evidence="10">The sequence shown here is derived from an EMBL/GenBank/DDBJ whole genome shotgun (WGS) entry which is preliminary data.</text>
</comment>
<accession>A0A1Q6FBI9</accession>
<comment type="catalytic activity">
    <reaction evidence="1">
        <text>ATP + protein L-histidine = ADP + protein N-phospho-L-histidine.</text>
        <dbReference type="EC" id="2.7.13.3"/>
    </reaction>
</comment>
<keyword evidence="6 10" id="KW-0418">Kinase</keyword>
<organism evidence="10 11">
    <name type="scientific">Alistipes putredinis</name>
    <dbReference type="NCBI Taxonomy" id="28117"/>
    <lineage>
        <taxon>Bacteria</taxon>
        <taxon>Pseudomonadati</taxon>
        <taxon>Bacteroidota</taxon>
        <taxon>Bacteroidia</taxon>
        <taxon>Bacteroidales</taxon>
        <taxon>Rikenellaceae</taxon>
        <taxon>Alistipes</taxon>
    </lineage>
</organism>
<proteinExistence type="predicted"/>
<dbReference type="Pfam" id="PF00512">
    <property type="entry name" value="HisKA"/>
    <property type="match status" value="1"/>
</dbReference>
<dbReference type="GO" id="GO:0000155">
    <property type="term" value="F:phosphorelay sensor kinase activity"/>
    <property type="evidence" value="ECO:0007669"/>
    <property type="project" value="InterPro"/>
</dbReference>
<evidence type="ECO:0000256" key="2">
    <source>
        <dbReference type="ARBA" id="ARBA00012438"/>
    </source>
</evidence>
<evidence type="ECO:0000256" key="4">
    <source>
        <dbReference type="ARBA" id="ARBA00022679"/>
    </source>
</evidence>
<dbReference type="EC" id="2.7.13.3" evidence="2"/>
<keyword evidence="4" id="KW-0808">Transferase</keyword>
<dbReference type="SMART" id="SM00387">
    <property type="entry name" value="HATPase_c"/>
    <property type="match status" value="1"/>
</dbReference>
<evidence type="ECO:0000313" key="11">
    <source>
        <dbReference type="Proteomes" id="UP000187417"/>
    </source>
</evidence>
<dbReference type="SMART" id="SM00388">
    <property type="entry name" value="HisKA"/>
    <property type="match status" value="1"/>
</dbReference>
<dbReference type="CDD" id="cd00075">
    <property type="entry name" value="HATPase"/>
    <property type="match status" value="1"/>
</dbReference>
<evidence type="ECO:0000256" key="6">
    <source>
        <dbReference type="ARBA" id="ARBA00022777"/>
    </source>
</evidence>
<protein>
    <recommendedName>
        <fullName evidence="2">histidine kinase</fullName>
        <ecNumber evidence="2">2.7.13.3</ecNumber>
    </recommendedName>
</protein>
<keyword evidence="5 8" id="KW-0812">Transmembrane</keyword>
<dbReference type="InterPro" id="IPR050428">
    <property type="entry name" value="TCS_sensor_his_kinase"/>
</dbReference>
<evidence type="ECO:0000259" key="9">
    <source>
        <dbReference type="PROSITE" id="PS50109"/>
    </source>
</evidence>
<dbReference type="InterPro" id="IPR036890">
    <property type="entry name" value="HATPase_C_sf"/>
</dbReference>
<reference evidence="10 11" key="1">
    <citation type="journal article" date="2016" name="Nat. Biotechnol.">
        <title>Measurement of bacterial replication rates in microbial communities.</title>
        <authorList>
            <person name="Brown C.T."/>
            <person name="Olm M.R."/>
            <person name="Thomas B.C."/>
            <person name="Banfield J.F."/>
        </authorList>
    </citation>
    <scope>NUCLEOTIDE SEQUENCE [LARGE SCALE GENOMIC DNA]</scope>
    <source>
        <strain evidence="10">CAG:67_53_122</strain>
    </source>
</reference>
<evidence type="ECO:0000256" key="1">
    <source>
        <dbReference type="ARBA" id="ARBA00000085"/>
    </source>
</evidence>
<gene>
    <name evidence="10" type="ORF">BHV66_02535</name>
</gene>
<dbReference type="SUPFAM" id="SSF55874">
    <property type="entry name" value="ATPase domain of HSP90 chaperone/DNA topoisomerase II/histidine kinase"/>
    <property type="match status" value="1"/>
</dbReference>
<dbReference type="InterPro" id="IPR036097">
    <property type="entry name" value="HisK_dim/P_sf"/>
</dbReference>
<sequence length="423" mass="48472">MKLIYNISLRLSLVLFPLIALWAVVFYFTMMDEINDEADDALEDYSELIVMRVLAGEPLPRSNEGSNNSYTIIPVESGYVATRPSIDYYDTEVYIPEKDETEPARVLATIFQDKDGNFYELKVAMPTFEKDDLLETVMWWVVWLYLFLLVTVSGTTLWVFHKSMLPLYELLHWLDSYAPGREVAPVPNNTSITEFRRLNVAAQQAVDRSEELFERQKQFIGNASHELQTPLAVLGGRMEYLLDCADLDEETTGEIIQMRRTLDHIVRLNKTLLLLTKIDNGQFPESTDIDLVPLVEERKALYDDIYGEHKIRCRLHLPGTFSVRMDESLCSILVSNLIKNAYLHSADGAAVDIRIEGNVLTVINDGVSPLDEKHIFERFYQGSQKEGSTGLGLALVKAITDYYRLGLIYYFENGRHHFGVSWR</sequence>
<feature type="transmembrane region" description="Helical" evidence="8">
    <location>
        <begin position="137"/>
        <end position="160"/>
    </location>
</feature>
<dbReference type="GO" id="GO:0005886">
    <property type="term" value="C:plasma membrane"/>
    <property type="evidence" value="ECO:0007669"/>
    <property type="project" value="TreeGrafter"/>
</dbReference>
<dbReference type="RefSeq" id="WP_278339016.1">
    <property type="nucleotide sequence ID" value="NZ_BAAFLA010000002.1"/>
</dbReference>
<evidence type="ECO:0000256" key="3">
    <source>
        <dbReference type="ARBA" id="ARBA00022553"/>
    </source>
</evidence>
<dbReference type="Pfam" id="PF02518">
    <property type="entry name" value="HATPase_c"/>
    <property type="match status" value="1"/>
</dbReference>
<evidence type="ECO:0000256" key="7">
    <source>
        <dbReference type="ARBA" id="ARBA00022989"/>
    </source>
</evidence>
<dbReference type="SUPFAM" id="SSF47384">
    <property type="entry name" value="Homodimeric domain of signal transducing histidine kinase"/>
    <property type="match status" value="1"/>
</dbReference>
<dbReference type="PROSITE" id="PS50109">
    <property type="entry name" value="HIS_KIN"/>
    <property type="match status" value="1"/>
</dbReference>
<dbReference type="PANTHER" id="PTHR45436">
    <property type="entry name" value="SENSOR HISTIDINE KINASE YKOH"/>
    <property type="match status" value="1"/>
</dbReference>
<dbReference type="EMBL" id="MNQH01000002">
    <property type="protein sequence ID" value="OKY96220.1"/>
    <property type="molecule type" value="Genomic_DNA"/>
</dbReference>
<keyword evidence="3" id="KW-0597">Phosphoprotein</keyword>
<dbReference type="InterPro" id="IPR003661">
    <property type="entry name" value="HisK_dim/P_dom"/>
</dbReference>
<evidence type="ECO:0000313" key="10">
    <source>
        <dbReference type="EMBL" id="OKY96220.1"/>
    </source>
</evidence>
<dbReference type="Gene3D" id="3.30.565.10">
    <property type="entry name" value="Histidine kinase-like ATPase, C-terminal domain"/>
    <property type="match status" value="1"/>
</dbReference>
<keyword evidence="8" id="KW-0472">Membrane</keyword>
<evidence type="ECO:0000256" key="5">
    <source>
        <dbReference type="ARBA" id="ARBA00022692"/>
    </source>
</evidence>
<keyword evidence="7 8" id="KW-1133">Transmembrane helix</keyword>
<name>A0A1Q6FBI9_9BACT</name>
<dbReference type="InterPro" id="IPR005467">
    <property type="entry name" value="His_kinase_dom"/>
</dbReference>
<dbReference type="InterPro" id="IPR003594">
    <property type="entry name" value="HATPase_dom"/>
</dbReference>
<dbReference type="CDD" id="cd00082">
    <property type="entry name" value="HisKA"/>
    <property type="match status" value="1"/>
</dbReference>
<evidence type="ECO:0000256" key="8">
    <source>
        <dbReference type="SAM" id="Phobius"/>
    </source>
</evidence>
<dbReference type="Proteomes" id="UP000187417">
    <property type="component" value="Unassembled WGS sequence"/>
</dbReference>
<dbReference type="Gene3D" id="1.10.287.130">
    <property type="match status" value="1"/>
</dbReference>
<dbReference type="PANTHER" id="PTHR45436:SF5">
    <property type="entry name" value="SENSOR HISTIDINE KINASE TRCS"/>
    <property type="match status" value="1"/>
</dbReference>
<dbReference type="STRING" id="28117.BHV66_02535"/>
<feature type="domain" description="Histidine kinase" evidence="9">
    <location>
        <begin position="222"/>
        <end position="423"/>
    </location>
</feature>